<gene>
    <name evidence="1" type="ORF">FKV68_13295</name>
</gene>
<sequence length="133" mass="14446">MKILSHADQPLEEWRPGVQTRMNVAATVGASELCIFEQWVLPGAGAPDHFHFVEEVLTVLAGEAEIRLGGERAVLTPGQSLIVPAGLRHGFRNIGPAMLHIHAVLASACFEAAFDDRDPPVRRWAAPPPVEQI</sequence>
<name>A0A859QCP8_9HYPH</name>
<dbReference type="InterPro" id="IPR013096">
    <property type="entry name" value="Cupin_2"/>
</dbReference>
<protein>
    <submittedName>
        <fullName evidence="1">Cupin domain-containing protein</fullName>
    </submittedName>
</protein>
<dbReference type="PANTHER" id="PTHR40112:SF1">
    <property type="entry name" value="H2HPP ISOMERASE"/>
    <property type="match status" value="1"/>
</dbReference>
<dbReference type="RefSeq" id="WP_180938247.1">
    <property type="nucleotide sequence ID" value="NZ_CP041238.1"/>
</dbReference>
<dbReference type="InterPro" id="IPR014710">
    <property type="entry name" value="RmlC-like_jellyroll"/>
</dbReference>
<reference evidence="1 2" key="1">
    <citation type="submission" date="2019-06" db="EMBL/GenBank/DDBJ databases">
        <title>Complete genome sequence of Ensifer mexicanus ITTG R7 isolated from nodules of Acacia angustissima (Mill.) Kuntze.</title>
        <authorList>
            <person name="Rincon-Rosales R."/>
            <person name="Rogel M.A."/>
            <person name="Guerrero G."/>
            <person name="Rincon-Molina C.I."/>
            <person name="Lopez-Lopez A."/>
            <person name="Martinez-Romero E."/>
        </authorList>
    </citation>
    <scope>NUCLEOTIDE SEQUENCE [LARGE SCALE GENOMIC DNA]</scope>
    <source>
        <strain evidence="1 2">ITTG R7</strain>
    </source>
</reference>
<accession>A0A859QCP8</accession>
<dbReference type="KEGG" id="emx:FKV68_13295"/>
<evidence type="ECO:0000313" key="1">
    <source>
        <dbReference type="EMBL" id="QLL62343.1"/>
    </source>
</evidence>
<dbReference type="EMBL" id="CP041238">
    <property type="protein sequence ID" value="QLL62343.1"/>
    <property type="molecule type" value="Genomic_DNA"/>
</dbReference>
<dbReference type="AlphaFoldDB" id="A0A859QCP8"/>
<evidence type="ECO:0000313" key="2">
    <source>
        <dbReference type="Proteomes" id="UP000510721"/>
    </source>
</evidence>
<dbReference type="Proteomes" id="UP000510721">
    <property type="component" value="Chromosome"/>
</dbReference>
<dbReference type="SUPFAM" id="SSF51182">
    <property type="entry name" value="RmlC-like cupins"/>
    <property type="match status" value="1"/>
</dbReference>
<dbReference type="PANTHER" id="PTHR40112">
    <property type="entry name" value="H2HPP ISOMERASE"/>
    <property type="match status" value="1"/>
</dbReference>
<dbReference type="InterPro" id="IPR011051">
    <property type="entry name" value="RmlC_Cupin_sf"/>
</dbReference>
<dbReference type="Pfam" id="PF07883">
    <property type="entry name" value="Cupin_2"/>
    <property type="match status" value="1"/>
</dbReference>
<dbReference type="InterPro" id="IPR052535">
    <property type="entry name" value="Bacilysin_H2HPP_isomerase"/>
</dbReference>
<keyword evidence="2" id="KW-1185">Reference proteome</keyword>
<organism evidence="1 2">
    <name type="scientific">Sinorhizobium mexicanum</name>
    <dbReference type="NCBI Taxonomy" id="375549"/>
    <lineage>
        <taxon>Bacteria</taxon>
        <taxon>Pseudomonadati</taxon>
        <taxon>Pseudomonadota</taxon>
        <taxon>Alphaproteobacteria</taxon>
        <taxon>Hyphomicrobiales</taxon>
        <taxon>Rhizobiaceae</taxon>
        <taxon>Sinorhizobium/Ensifer group</taxon>
        <taxon>Sinorhizobium</taxon>
    </lineage>
</organism>
<proteinExistence type="predicted"/>
<dbReference type="Gene3D" id="2.60.120.10">
    <property type="entry name" value="Jelly Rolls"/>
    <property type="match status" value="1"/>
</dbReference>